<dbReference type="GO" id="GO:1902758">
    <property type="term" value="P:bis(molybdopterin guanine dinucleotide)molybdenum biosynthetic process"/>
    <property type="evidence" value="ECO:0007669"/>
    <property type="project" value="TreeGrafter"/>
</dbReference>
<protein>
    <submittedName>
        <fullName evidence="9">Molybdopterin-guanine dinucleotide biosynthesis protein MobA</fullName>
    </submittedName>
</protein>
<name>A0A2K8KTL9_9GAMM</name>
<evidence type="ECO:0000256" key="2">
    <source>
        <dbReference type="ARBA" id="ARBA00022679"/>
    </source>
</evidence>
<evidence type="ECO:0000256" key="6">
    <source>
        <dbReference type="ARBA" id="ARBA00023134"/>
    </source>
</evidence>
<dbReference type="OrthoDB" id="9788394at2"/>
<accession>A0A2K8KTL9</accession>
<sequence length="179" mass="19485">MSAAILLLSGGRSTRMGQDKATLAWAGQSLLSWQRHRFERAGSRVLCGLSDRFADYPGPLAGIDSACAACPDLEGFVVVPVDMPSLSSAAVQYLARQGAEKQRLSAFVGHPMPLYVPNSPAIAQLLARWLADPEGPRSVTALIEHQDGQWLAPEPYQNELTNINTPDQWRHFLAGELHP</sequence>
<dbReference type="GO" id="GO:0005525">
    <property type="term" value="F:GTP binding"/>
    <property type="evidence" value="ECO:0007669"/>
    <property type="project" value="UniProtKB-KW"/>
</dbReference>
<dbReference type="GO" id="GO:0016779">
    <property type="term" value="F:nucleotidyltransferase activity"/>
    <property type="evidence" value="ECO:0007669"/>
    <property type="project" value="UniProtKB-ARBA"/>
</dbReference>
<dbReference type="InterPro" id="IPR029044">
    <property type="entry name" value="Nucleotide-diphossugar_trans"/>
</dbReference>
<dbReference type="Gene3D" id="3.90.550.10">
    <property type="entry name" value="Spore Coat Polysaccharide Biosynthesis Protein SpsA, Chain A"/>
    <property type="match status" value="1"/>
</dbReference>
<dbReference type="RefSeq" id="WP_100256600.1">
    <property type="nucleotide sequence ID" value="NZ_CP011797.1"/>
</dbReference>
<dbReference type="CDD" id="cd02503">
    <property type="entry name" value="MobA"/>
    <property type="match status" value="1"/>
</dbReference>
<dbReference type="Proteomes" id="UP000229757">
    <property type="component" value="Chromosome"/>
</dbReference>
<keyword evidence="10" id="KW-1185">Reference proteome</keyword>
<keyword evidence="6" id="KW-0342">GTP-binding</keyword>
<gene>
    <name evidence="9" type="primary">mobA</name>
    <name evidence="9" type="ORF">REIFOR_01097</name>
</gene>
<evidence type="ECO:0000256" key="7">
    <source>
        <dbReference type="ARBA" id="ARBA00023150"/>
    </source>
</evidence>
<reference evidence="9 10" key="1">
    <citation type="journal article" date="2017" name="Environ. Microbiol.">
        <title>Genomic and physiological analyses of 'Reinekea forsetii' reveal a versatile opportunistic lifestyle during spring algae blooms.</title>
        <authorList>
            <person name="Avci B."/>
            <person name="Hahnke R.L."/>
            <person name="Chafee M."/>
            <person name="Fischer T."/>
            <person name="Gruber-Vodicka H."/>
            <person name="Tegetmeyer H.E."/>
            <person name="Harder J."/>
            <person name="Fuchs B.M."/>
            <person name="Amann R.I."/>
            <person name="Teeling H."/>
        </authorList>
    </citation>
    <scope>NUCLEOTIDE SEQUENCE [LARGE SCALE GENOMIC DNA]</scope>
    <source>
        <strain evidence="9 10">Hel1_31_D35</strain>
    </source>
</reference>
<dbReference type="AlphaFoldDB" id="A0A2K8KTL9"/>
<evidence type="ECO:0000256" key="3">
    <source>
        <dbReference type="ARBA" id="ARBA00022723"/>
    </source>
</evidence>
<evidence type="ECO:0000256" key="5">
    <source>
        <dbReference type="ARBA" id="ARBA00022842"/>
    </source>
</evidence>
<dbReference type="Pfam" id="PF12804">
    <property type="entry name" value="NTP_transf_3"/>
    <property type="match status" value="1"/>
</dbReference>
<evidence type="ECO:0000259" key="8">
    <source>
        <dbReference type="Pfam" id="PF12804"/>
    </source>
</evidence>
<feature type="domain" description="MobA-like NTP transferase" evidence="8">
    <location>
        <begin position="6"/>
        <end position="141"/>
    </location>
</feature>
<dbReference type="InterPro" id="IPR013482">
    <property type="entry name" value="Molybde_CF_guanTrfase"/>
</dbReference>
<evidence type="ECO:0000313" key="10">
    <source>
        <dbReference type="Proteomes" id="UP000229757"/>
    </source>
</evidence>
<dbReference type="GO" id="GO:0046872">
    <property type="term" value="F:metal ion binding"/>
    <property type="evidence" value="ECO:0007669"/>
    <property type="project" value="UniProtKB-KW"/>
</dbReference>
<dbReference type="EMBL" id="CP011797">
    <property type="protein sequence ID" value="ATX76246.1"/>
    <property type="molecule type" value="Genomic_DNA"/>
</dbReference>
<evidence type="ECO:0000256" key="4">
    <source>
        <dbReference type="ARBA" id="ARBA00022741"/>
    </source>
</evidence>
<keyword evidence="3" id="KW-0479">Metal-binding</keyword>
<organism evidence="9 10">
    <name type="scientific">Reinekea forsetii</name>
    <dbReference type="NCBI Taxonomy" id="1336806"/>
    <lineage>
        <taxon>Bacteria</taxon>
        <taxon>Pseudomonadati</taxon>
        <taxon>Pseudomonadota</taxon>
        <taxon>Gammaproteobacteria</taxon>
        <taxon>Oceanospirillales</taxon>
        <taxon>Saccharospirillaceae</taxon>
        <taxon>Reinekea</taxon>
    </lineage>
</organism>
<keyword evidence="4" id="KW-0547">Nucleotide-binding</keyword>
<proteinExistence type="predicted"/>
<dbReference type="SUPFAM" id="SSF53448">
    <property type="entry name" value="Nucleotide-diphospho-sugar transferases"/>
    <property type="match status" value="1"/>
</dbReference>
<dbReference type="PANTHER" id="PTHR19136">
    <property type="entry name" value="MOLYBDENUM COFACTOR GUANYLYLTRANSFERASE"/>
    <property type="match status" value="1"/>
</dbReference>
<dbReference type="PANTHER" id="PTHR19136:SF81">
    <property type="entry name" value="MOLYBDENUM COFACTOR GUANYLYLTRANSFERASE"/>
    <property type="match status" value="1"/>
</dbReference>
<keyword evidence="2" id="KW-0808">Transferase</keyword>
<keyword evidence="5" id="KW-0460">Magnesium</keyword>
<keyword evidence="1" id="KW-0963">Cytoplasm</keyword>
<dbReference type="KEGG" id="rfo:REIFOR_01097"/>
<keyword evidence="7" id="KW-0501">Molybdenum cofactor biosynthesis</keyword>
<evidence type="ECO:0000313" key="9">
    <source>
        <dbReference type="EMBL" id="ATX76246.1"/>
    </source>
</evidence>
<dbReference type="InterPro" id="IPR025877">
    <property type="entry name" value="MobA-like_NTP_Trfase"/>
</dbReference>
<evidence type="ECO:0000256" key="1">
    <source>
        <dbReference type="ARBA" id="ARBA00022490"/>
    </source>
</evidence>